<dbReference type="Pfam" id="PF01098">
    <property type="entry name" value="FTSW_RODA_SPOVE"/>
    <property type="match status" value="1"/>
</dbReference>
<feature type="transmembrane region" description="Helical" evidence="7">
    <location>
        <begin position="377"/>
        <end position="401"/>
    </location>
</feature>
<feature type="transmembrane region" description="Helical" evidence="7">
    <location>
        <begin position="233"/>
        <end position="250"/>
    </location>
</feature>
<evidence type="ECO:0000313" key="9">
    <source>
        <dbReference type="Proteomes" id="UP000242263"/>
    </source>
</evidence>
<sequence>MKTDKSEFFHRLVLLLLVAALSVMGFMQMFEKVAGHIPSRYGISLAIVAVLCLVLWVVLLTVKPYANQNFFFGVVLLSLIGCMEIIRIDYENVALDRETSAGANQVLWLILALGLASVLLFSIKDYRVFRKFSYISMIIGLFLLFSPMIPGVGASINGARIWIRVAGHSIQPAEFAKLFMAIFFASYLFDHRDQLAVGGKKIGAMHLPRLRDFGPIIVVWAACMGVLVLQKDLGTGLLFFAMFVCMLYVATGRISWIIIGLIFFLAAAFAAVHLFSHVGNRVDAWLNPFNQRVYTAPGGSQQLVTGIFGLASGGLLGTGLGEGYPALTPLANSDFIFSSLGEELGLVGVFAIFVIYIAIIGTGIITAIKVKDGFGKLLASGLVFTMAFQVFTVVGGITLVIPLTGLTLPYMAAGGSSLIANWIVATMLLIISHQGNKPEEEMGFDTLSLALEAVNEKKTREQQSAPRALTSETISVVQKGEEQ</sequence>
<keyword evidence="4 7" id="KW-1133">Transmembrane helix</keyword>
<dbReference type="PANTHER" id="PTHR30474">
    <property type="entry name" value="CELL CYCLE PROTEIN"/>
    <property type="match status" value="1"/>
</dbReference>
<feature type="compositionally biased region" description="Polar residues" evidence="6">
    <location>
        <begin position="462"/>
        <end position="476"/>
    </location>
</feature>
<proteinExistence type="predicted"/>
<evidence type="ECO:0000256" key="1">
    <source>
        <dbReference type="ARBA" id="ARBA00004141"/>
    </source>
</evidence>
<evidence type="ECO:0000256" key="7">
    <source>
        <dbReference type="SAM" id="Phobius"/>
    </source>
</evidence>
<reference evidence="8 9" key="1">
    <citation type="submission" date="2017-12" db="EMBL/GenBank/DDBJ databases">
        <title>Phylogenetic diversity of female urinary microbiome.</title>
        <authorList>
            <person name="Thomas-White K."/>
            <person name="Wolfe A.J."/>
        </authorList>
    </citation>
    <scope>NUCLEOTIDE SEQUENCE [LARGE SCALE GENOMIC DNA]</scope>
    <source>
        <strain evidence="8 9">UMB0064</strain>
    </source>
</reference>
<name>A0A2I1M3Y6_9BIFI</name>
<feature type="transmembrane region" description="Helical" evidence="7">
    <location>
        <begin position="42"/>
        <end position="62"/>
    </location>
</feature>
<feature type="transmembrane region" description="Helical" evidence="7">
    <location>
        <begin position="69"/>
        <end position="86"/>
    </location>
</feature>
<dbReference type="GO" id="GO:0005886">
    <property type="term" value="C:plasma membrane"/>
    <property type="evidence" value="ECO:0007669"/>
    <property type="project" value="TreeGrafter"/>
</dbReference>
<feature type="transmembrane region" description="Helical" evidence="7">
    <location>
        <begin position="407"/>
        <end position="431"/>
    </location>
</feature>
<dbReference type="GO" id="GO:0032153">
    <property type="term" value="C:cell division site"/>
    <property type="evidence" value="ECO:0007669"/>
    <property type="project" value="TreeGrafter"/>
</dbReference>
<feature type="transmembrane region" description="Helical" evidence="7">
    <location>
        <begin position="344"/>
        <end position="365"/>
    </location>
</feature>
<dbReference type="PANTHER" id="PTHR30474:SF3">
    <property type="entry name" value="PEPTIDOGLYCAN GLYCOSYLTRANSFERASE RODA"/>
    <property type="match status" value="1"/>
</dbReference>
<feature type="transmembrane region" description="Helical" evidence="7">
    <location>
        <begin position="135"/>
        <end position="163"/>
    </location>
</feature>
<comment type="subcellular location">
    <subcellularLocation>
        <location evidence="1">Membrane</location>
        <topology evidence="1">Multi-pass membrane protein</topology>
    </subcellularLocation>
</comment>
<feature type="region of interest" description="Disordered" evidence="6">
    <location>
        <begin position="458"/>
        <end position="483"/>
    </location>
</feature>
<comment type="caution">
    <text evidence="8">The sequence shown here is derived from an EMBL/GenBank/DDBJ whole genome shotgun (WGS) entry which is preliminary data.</text>
</comment>
<evidence type="ECO:0000256" key="2">
    <source>
        <dbReference type="ARBA" id="ARBA00022692"/>
    </source>
</evidence>
<dbReference type="RefSeq" id="WP_049216589.1">
    <property type="nucleotide sequence ID" value="NZ_CAMYCS010000008.1"/>
</dbReference>
<dbReference type="InterPro" id="IPR001182">
    <property type="entry name" value="FtsW/RodA"/>
</dbReference>
<evidence type="ECO:0000256" key="3">
    <source>
        <dbReference type="ARBA" id="ARBA00022960"/>
    </source>
</evidence>
<keyword evidence="2 7" id="KW-0812">Transmembrane</keyword>
<feature type="transmembrane region" description="Helical" evidence="7">
    <location>
        <begin position="257"/>
        <end position="276"/>
    </location>
</feature>
<accession>A0A2I1M3Y6</accession>
<feature type="transmembrane region" description="Helical" evidence="7">
    <location>
        <begin position="210"/>
        <end position="227"/>
    </location>
</feature>
<dbReference type="AlphaFoldDB" id="A0A2I1M3Y6"/>
<dbReference type="Proteomes" id="UP000242263">
    <property type="component" value="Unassembled WGS sequence"/>
</dbReference>
<evidence type="ECO:0000256" key="6">
    <source>
        <dbReference type="SAM" id="MobiDB-lite"/>
    </source>
</evidence>
<dbReference type="EMBL" id="PKGU01000003">
    <property type="protein sequence ID" value="PKZ14824.1"/>
    <property type="molecule type" value="Genomic_DNA"/>
</dbReference>
<feature type="transmembrane region" description="Helical" evidence="7">
    <location>
        <begin position="12"/>
        <end position="30"/>
    </location>
</feature>
<feature type="transmembrane region" description="Helical" evidence="7">
    <location>
        <begin position="169"/>
        <end position="189"/>
    </location>
</feature>
<protein>
    <submittedName>
        <fullName evidence="8">FtsW/RodA/SpoVE family cell cycle protein</fullName>
    </submittedName>
</protein>
<evidence type="ECO:0000313" key="8">
    <source>
        <dbReference type="EMBL" id="PKZ14824.1"/>
    </source>
</evidence>
<feature type="transmembrane region" description="Helical" evidence="7">
    <location>
        <begin position="106"/>
        <end position="123"/>
    </location>
</feature>
<evidence type="ECO:0000256" key="5">
    <source>
        <dbReference type="ARBA" id="ARBA00023136"/>
    </source>
</evidence>
<evidence type="ECO:0000256" key="4">
    <source>
        <dbReference type="ARBA" id="ARBA00022989"/>
    </source>
</evidence>
<organism evidence="8 9">
    <name type="scientific">Alloscardovia omnicolens</name>
    <dbReference type="NCBI Taxonomy" id="419015"/>
    <lineage>
        <taxon>Bacteria</taxon>
        <taxon>Bacillati</taxon>
        <taxon>Actinomycetota</taxon>
        <taxon>Actinomycetes</taxon>
        <taxon>Bifidobacteriales</taxon>
        <taxon>Bifidobacteriaceae</taxon>
        <taxon>Alloscardovia</taxon>
    </lineage>
</organism>
<dbReference type="GO" id="GO:0015648">
    <property type="term" value="F:lipid-linked peptidoglycan transporter activity"/>
    <property type="evidence" value="ECO:0007669"/>
    <property type="project" value="TreeGrafter"/>
</dbReference>
<keyword evidence="3" id="KW-0133">Cell shape</keyword>
<gene>
    <name evidence="8" type="ORF">CYJ32_04710</name>
</gene>
<dbReference type="GO" id="GO:0051301">
    <property type="term" value="P:cell division"/>
    <property type="evidence" value="ECO:0007669"/>
    <property type="project" value="InterPro"/>
</dbReference>
<keyword evidence="5 7" id="KW-0472">Membrane</keyword>
<dbReference type="GO" id="GO:0008360">
    <property type="term" value="P:regulation of cell shape"/>
    <property type="evidence" value="ECO:0007669"/>
    <property type="project" value="UniProtKB-KW"/>
</dbReference>